<name>A0A9L0JPL8_EQUAS</name>
<keyword evidence="2" id="KW-1185">Reference proteome</keyword>
<accession>A0A9L0JPL8</accession>
<evidence type="ECO:0000313" key="2">
    <source>
        <dbReference type="Proteomes" id="UP000694387"/>
    </source>
</evidence>
<proteinExistence type="predicted"/>
<dbReference type="AlphaFoldDB" id="A0A9L0JPL8"/>
<organism evidence="1 2">
    <name type="scientific">Equus asinus</name>
    <name type="common">Donkey</name>
    <name type="synonym">Equus africanus asinus</name>
    <dbReference type="NCBI Taxonomy" id="9793"/>
    <lineage>
        <taxon>Eukaryota</taxon>
        <taxon>Metazoa</taxon>
        <taxon>Chordata</taxon>
        <taxon>Craniata</taxon>
        <taxon>Vertebrata</taxon>
        <taxon>Euteleostomi</taxon>
        <taxon>Mammalia</taxon>
        <taxon>Eutheria</taxon>
        <taxon>Laurasiatheria</taxon>
        <taxon>Perissodactyla</taxon>
        <taxon>Equidae</taxon>
        <taxon>Equus</taxon>
    </lineage>
</organism>
<dbReference type="GeneTree" id="ENSGT01090000263348"/>
<reference evidence="1 2" key="1">
    <citation type="journal article" date="2020" name="Nat. Commun.">
        <title>Donkey genomes provide new insights into domestication and selection for coat color.</title>
        <authorList>
            <person name="Wang"/>
            <person name="C."/>
            <person name="Li"/>
            <person name="H."/>
            <person name="Guo"/>
            <person name="Y."/>
            <person name="Huang"/>
            <person name="J."/>
            <person name="Sun"/>
            <person name="Y."/>
            <person name="Min"/>
            <person name="J."/>
            <person name="Wang"/>
            <person name="J."/>
            <person name="Fang"/>
            <person name="X."/>
            <person name="Zhao"/>
            <person name="Z."/>
            <person name="Wang"/>
            <person name="S."/>
            <person name="Zhang"/>
            <person name="Y."/>
            <person name="Liu"/>
            <person name="Q."/>
            <person name="Jiang"/>
            <person name="Q."/>
            <person name="Wang"/>
            <person name="X."/>
            <person name="Guo"/>
            <person name="Y."/>
            <person name="Yang"/>
            <person name="C."/>
            <person name="Wang"/>
            <person name="Y."/>
            <person name="Tian"/>
            <person name="F."/>
            <person name="Zhuang"/>
            <person name="G."/>
            <person name="Fan"/>
            <person name="Y."/>
            <person name="Gao"/>
            <person name="Q."/>
            <person name="Li"/>
            <person name="Y."/>
            <person name="Ju"/>
            <person name="Z."/>
            <person name="Li"/>
            <person name="J."/>
            <person name="Li"/>
            <person name="R."/>
            <person name="Hou"/>
            <person name="M."/>
            <person name="Yang"/>
            <person name="G."/>
            <person name="Liu"/>
            <person name="G."/>
            <person name="Liu"/>
            <person name="W."/>
            <person name="Guo"/>
            <person name="J."/>
            <person name="Pan"/>
            <person name="S."/>
            <person name="Fan"/>
            <person name="G."/>
            <person name="Zhang"/>
            <person name="W."/>
            <person name="Zhang"/>
            <person name="R."/>
            <person name="Yu"/>
            <person name="J."/>
            <person name="Zhang"/>
            <person name="X."/>
            <person name="Yin"/>
            <person name="Q."/>
            <person name="Ji"/>
            <person name="C."/>
            <person name="Jin"/>
            <person name="Y."/>
            <person name="Yue"/>
            <person name="G."/>
            <person name="Liu"/>
            <person name="M."/>
            <person name="Xu"/>
            <person name="J."/>
            <person name="Liu"/>
            <person name="S."/>
            <person name="Jordana"/>
            <person name="J."/>
            <person name="Noce"/>
            <person name="A."/>
            <person name="Amills"/>
            <person name="M."/>
            <person name="Wu"/>
            <person name="D.D."/>
            <person name="Li"/>
            <person name="S."/>
            <person name="Zhou"/>
            <person name="X. and Zhong"/>
            <person name="J."/>
        </authorList>
    </citation>
    <scope>NUCLEOTIDE SEQUENCE [LARGE SCALE GENOMIC DNA]</scope>
</reference>
<dbReference type="Proteomes" id="UP000694387">
    <property type="component" value="Chromosome 12"/>
</dbReference>
<reference evidence="1" key="2">
    <citation type="submission" date="2025-08" db="UniProtKB">
        <authorList>
            <consortium name="Ensembl"/>
        </authorList>
    </citation>
    <scope>IDENTIFICATION</scope>
</reference>
<evidence type="ECO:0000313" key="1">
    <source>
        <dbReference type="Ensembl" id="ENSEASP00005051090.1"/>
    </source>
</evidence>
<sequence length="118" mass="13209">MAGSVQGSGSRALDLLRTLPRVSLANLKPNPGSRKLARLHFTYESQNTGLMKDIGRMLCFLKSKALFFAENHLKNSLVEIDSHFEANFCPCSSEASLVVQLVWNSREKSPDIETAKWR</sequence>
<dbReference type="Ensembl" id="ENSEAST00005042417.1">
    <property type="protein sequence ID" value="ENSEASP00005051090.1"/>
    <property type="gene ID" value="ENSEASG00005029551.1"/>
</dbReference>
<protein>
    <submittedName>
        <fullName evidence="1">Uncharacterized protein</fullName>
    </submittedName>
</protein>
<reference evidence="1" key="3">
    <citation type="submission" date="2025-09" db="UniProtKB">
        <authorList>
            <consortium name="Ensembl"/>
        </authorList>
    </citation>
    <scope>IDENTIFICATION</scope>
</reference>